<gene>
    <name evidence="3" type="ORF">AVEN_45849_1</name>
</gene>
<dbReference type="Gene3D" id="4.10.60.10">
    <property type="entry name" value="Zinc finger, CCHC-type"/>
    <property type="match status" value="1"/>
</dbReference>
<dbReference type="GO" id="GO:0003676">
    <property type="term" value="F:nucleic acid binding"/>
    <property type="evidence" value="ECO:0007669"/>
    <property type="project" value="InterPro"/>
</dbReference>
<feature type="compositionally biased region" description="Polar residues" evidence="1">
    <location>
        <begin position="14"/>
        <end position="24"/>
    </location>
</feature>
<comment type="caution">
    <text evidence="3">The sequence shown here is derived from an EMBL/GenBank/DDBJ whole genome shotgun (WGS) entry which is preliminary data.</text>
</comment>
<reference evidence="3 4" key="1">
    <citation type="journal article" date="2019" name="Sci. Rep.">
        <title>Orb-weaving spider Araneus ventricosus genome elucidates the spidroin gene catalogue.</title>
        <authorList>
            <person name="Kono N."/>
            <person name="Nakamura H."/>
            <person name="Ohtoshi R."/>
            <person name="Moran D.A.P."/>
            <person name="Shinohara A."/>
            <person name="Yoshida Y."/>
            <person name="Fujiwara M."/>
            <person name="Mori M."/>
            <person name="Tomita M."/>
            <person name="Arakawa K."/>
        </authorList>
    </citation>
    <scope>NUCLEOTIDE SEQUENCE [LARGE SCALE GENOMIC DNA]</scope>
</reference>
<dbReference type="InterPro" id="IPR005312">
    <property type="entry name" value="DUF1759"/>
</dbReference>
<sequence length="720" mass="82190">MSMNDAIASDTDESQSSLYDNENNGKNNDEAFLLKRKRSYVKGNITRFCNKFSSNGSQEELDFTISHLSETFKELKILDDKIHALLSDDEFELDVIECADYEDKTKLTIFKARKALENFKVPNIDPTPDAAISPNEAMNAPYYPFPSSYASGFSQNAPMTYIQSTVKLPTMKIEPFDDDIEKFHMFFQQFSSAVDLNQRLSTIDKHVCLRGYLKDEPARLVDGISITAETYETVKNILKNGYGDKNRIIQAHLDFLENITPVSNPTPMSLNNIFIECNRRLQALTALGEDICAYGRILTPEILRAFPNNVCRRWIIHAKRGKISESDISKLREFLSEEVEGVLTTLKIKGEQTDEICALPSTAAFNVNSKNQYKPKNYSKKPTPFCPFCNVAGHWPQECKSVTDIDVRVQKLKIAGRCFLCTNKGHNVRSCPRKDKAFCIKCKRKHHVSIRKNSNPDFIPLTTANQSSFVSTRLVDVLNLKVIRTDNLEVRGIESHSSETQPRRRVQLELSSIWNKSSVSLSAFESSNTYAPHQTVPTDITLFARQKKLKLADPYEKTDNLPIEILIGAYFYWTVMTVNPPKKLTESLDLMPSIFGWILSGSISTTNIKFDKTSAIHNICTDKVTLQKEDEDVRTFWDLETLGIKASLEKEMSTINREILKQFHDSYKVIDGRRVVNLPWKKDRSLSSDSYDVSLQRLKSLQKNFKNTDFQNIYTELMQD</sequence>
<dbReference type="OrthoDB" id="5874425at2759"/>
<evidence type="ECO:0000256" key="1">
    <source>
        <dbReference type="SAM" id="MobiDB-lite"/>
    </source>
</evidence>
<dbReference type="Proteomes" id="UP000499080">
    <property type="component" value="Unassembled WGS sequence"/>
</dbReference>
<evidence type="ECO:0000259" key="2">
    <source>
        <dbReference type="SMART" id="SM00343"/>
    </source>
</evidence>
<dbReference type="SUPFAM" id="SSF57756">
    <property type="entry name" value="Retrovirus zinc finger-like domains"/>
    <property type="match status" value="1"/>
</dbReference>
<protein>
    <recommendedName>
        <fullName evidence="2">CCHC-type domain-containing protein</fullName>
    </recommendedName>
</protein>
<dbReference type="InterPro" id="IPR001878">
    <property type="entry name" value="Znf_CCHC"/>
</dbReference>
<evidence type="ECO:0000313" key="3">
    <source>
        <dbReference type="EMBL" id="GBM92819.1"/>
    </source>
</evidence>
<accession>A0A4Y2JTL0</accession>
<feature type="region of interest" description="Disordered" evidence="1">
    <location>
        <begin position="1"/>
        <end position="24"/>
    </location>
</feature>
<dbReference type="PANTHER" id="PTHR47331">
    <property type="entry name" value="PHD-TYPE DOMAIN-CONTAINING PROTEIN"/>
    <property type="match status" value="1"/>
</dbReference>
<keyword evidence="4" id="KW-1185">Reference proteome</keyword>
<dbReference type="GO" id="GO:0008270">
    <property type="term" value="F:zinc ion binding"/>
    <property type="evidence" value="ECO:0007669"/>
    <property type="project" value="InterPro"/>
</dbReference>
<feature type="domain" description="CCHC-type" evidence="2">
    <location>
        <begin position="417"/>
        <end position="433"/>
    </location>
</feature>
<proteinExistence type="predicted"/>
<organism evidence="3 4">
    <name type="scientific">Araneus ventricosus</name>
    <name type="common">Orbweaver spider</name>
    <name type="synonym">Epeira ventricosa</name>
    <dbReference type="NCBI Taxonomy" id="182803"/>
    <lineage>
        <taxon>Eukaryota</taxon>
        <taxon>Metazoa</taxon>
        <taxon>Ecdysozoa</taxon>
        <taxon>Arthropoda</taxon>
        <taxon>Chelicerata</taxon>
        <taxon>Arachnida</taxon>
        <taxon>Araneae</taxon>
        <taxon>Araneomorphae</taxon>
        <taxon>Entelegynae</taxon>
        <taxon>Araneoidea</taxon>
        <taxon>Araneidae</taxon>
        <taxon>Araneus</taxon>
    </lineage>
</organism>
<feature type="domain" description="CCHC-type" evidence="2">
    <location>
        <begin position="385"/>
        <end position="401"/>
    </location>
</feature>
<name>A0A4Y2JTL0_ARAVE</name>
<dbReference type="Pfam" id="PF03564">
    <property type="entry name" value="DUF1759"/>
    <property type="match status" value="1"/>
</dbReference>
<dbReference type="SMART" id="SM00343">
    <property type="entry name" value="ZnF_C2HC"/>
    <property type="match status" value="2"/>
</dbReference>
<dbReference type="AlphaFoldDB" id="A0A4Y2JTL0"/>
<evidence type="ECO:0000313" key="4">
    <source>
        <dbReference type="Proteomes" id="UP000499080"/>
    </source>
</evidence>
<dbReference type="InterPro" id="IPR036875">
    <property type="entry name" value="Znf_CCHC_sf"/>
</dbReference>
<dbReference type="EMBL" id="BGPR01003822">
    <property type="protein sequence ID" value="GBM92819.1"/>
    <property type="molecule type" value="Genomic_DNA"/>
</dbReference>